<sequence length="169" mass="17968">MNNKRIAVLASVIGVLSLVVQLVPQIFVNRWIGNGSPSWLPTFGTLGQTALVYTNGTKVIGLLFMMVLAVGFGYYVGQRIALRREYQRFLGAVAAGTLIPFVIAYGVTVLYDLFSGGALGVETVFFPLVSLLGLFVPVSLVVTVAAFAGAAFAHIPKTESDLTSSQHAT</sequence>
<feature type="transmembrane region" description="Helical" evidence="1">
    <location>
        <begin position="89"/>
        <end position="111"/>
    </location>
</feature>
<evidence type="ECO:0000313" key="3">
    <source>
        <dbReference type="Proteomes" id="UP001596417"/>
    </source>
</evidence>
<feature type="transmembrane region" description="Helical" evidence="1">
    <location>
        <begin position="59"/>
        <end position="77"/>
    </location>
</feature>
<reference evidence="2 3" key="1">
    <citation type="journal article" date="2019" name="Int. J. Syst. Evol. Microbiol.">
        <title>The Global Catalogue of Microorganisms (GCM) 10K type strain sequencing project: providing services to taxonomists for standard genome sequencing and annotation.</title>
        <authorList>
            <consortium name="The Broad Institute Genomics Platform"/>
            <consortium name="The Broad Institute Genome Sequencing Center for Infectious Disease"/>
            <person name="Wu L."/>
            <person name="Ma J."/>
        </authorList>
    </citation>
    <scope>NUCLEOTIDE SEQUENCE [LARGE SCALE GENOMIC DNA]</scope>
    <source>
        <strain evidence="2 3">RDMS1</strain>
    </source>
</reference>
<name>A0ABD5YRP2_9EURY</name>
<evidence type="ECO:0000313" key="2">
    <source>
        <dbReference type="EMBL" id="MFC7190607.1"/>
    </source>
</evidence>
<keyword evidence="3" id="KW-1185">Reference proteome</keyword>
<dbReference type="RefSeq" id="WP_264556014.1">
    <property type="nucleotide sequence ID" value="NZ_CP109979.1"/>
</dbReference>
<gene>
    <name evidence="2" type="ORF">ACFQL7_12665</name>
</gene>
<accession>A0ABD5YRP2</accession>
<evidence type="ECO:0000256" key="1">
    <source>
        <dbReference type="SAM" id="Phobius"/>
    </source>
</evidence>
<dbReference type="GeneID" id="76200239"/>
<protein>
    <submittedName>
        <fullName evidence="2">Uncharacterized protein</fullName>
    </submittedName>
</protein>
<proteinExistence type="predicted"/>
<feature type="transmembrane region" description="Helical" evidence="1">
    <location>
        <begin position="131"/>
        <end position="155"/>
    </location>
</feature>
<keyword evidence="1" id="KW-0472">Membrane</keyword>
<organism evidence="2 3">
    <name type="scientific">Halocatena marina</name>
    <dbReference type="NCBI Taxonomy" id="2934937"/>
    <lineage>
        <taxon>Archaea</taxon>
        <taxon>Methanobacteriati</taxon>
        <taxon>Methanobacteriota</taxon>
        <taxon>Stenosarchaea group</taxon>
        <taxon>Halobacteria</taxon>
        <taxon>Halobacteriales</taxon>
        <taxon>Natronomonadaceae</taxon>
        <taxon>Halocatena</taxon>
    </lineage>
</organism>
<keyword evidence="1" id="KW-1133">Transmembrane helix</keyword>
<dbReference type="EMBL" id="JBHTAX010000001">
    <property type="protein sequence ID" value="MFC7190607.1"/>
    <property type="molecule type" value="Genomic_DNA"/>
</dbReference>
<comment type="caution">
    <text evidence="2">The sequence shown here is derived from an EMBL/GenBank/DDBJ whole genome shotgun (WGS) entry which is preliminary data.</text>
</comment>
<keyword evidence="1" id="KW-0812">Transmembrane</keyword>
<dbReference type="Proteomes" id="UP001596417">
    <property type="component" value="Unassembled WGS sequence"/>
</dbReference>
<dbReference type="AlphaFoldDB" id="A0ABD5YRP2"/>